<dbReference type="AlphaFoldDB" id="A0A9D5BPB2"/>
<dbReference type="EMBL" id="JAMSHJ010000001">
    <property type="protein sequence ID" value="KAI5447279.1"/>
    <property type="molecule type" value="Genomic_DNA"/>
</dbReference>
<dbReference type="GO" id="GO:0004190">
    <property type="term" value="F:aspartic-type endopeptidase activity"/>
    <property type="evidence" value="ECO:0007669"/>
    <property type="project" value="InterPro"/>
</dbReference>
<evidence type="ECO:0000256" key="4">
    <source>
        <dbReference type="ARBA" id="ARBA00022729"/>
    </source>
</evidence>
<dbReference type="GO" id="GO:0006508">
    <property type="term" value="P:proteolysis"/>
    <property type="evidence" value="ECO:0007669"/>
    <property type="project" value="InterPro"/>
</dbReference>
<dbReference type="Gramene" id="Psat1g182240.1">
    <property type="protein sequence ID" value="Psat1g182240.1.cds1"/>
    <property type="gene ID" value="Psat1g182240"/>
</dbReference>
<name>A0A9D5BPB2_PEA</name>
<feature type="signal peptide" evidence="5">
    <location>
        <begin position="1"/>
        <end position="22"/>
    </location>
</feature>
<evidence type="ECO:0000313" key="8">
    <source>
        <dbReference type="Proteomes" id="UP001058974"/>
    </source>
</evidence>
<dbReference type="FunFam" id="2.40.70.10:FF:000041">
    <property type="entry name" value="Basic 7S globulin"/>
    <property type="match status" value="1"/>
</dbReference>
<dbReference type="Pfam" id="PF14541">
    <property type="entry name" value="TAXi_C"/>
    <property type="match status" value="1"/>
</dbReference>
<keyword evidence="8" id="KW-1185">Reference proteome</keyword>
<dbReference type="InterPro" id="IPR033121">
    <property type="entry name" value="PEPTIDASE_A1"/>
</dbReference>
<dbReference type="FunFam" id="2.40.70.10:FF:000096">
    <property type="entry name" value="Basic 7S globulin"/>
    <property type="match status" value="1"/>
</dbReference>
<dbReference type="Pfam" id="PF14543">
    <property type="entry name" value="TAXi_N"/>
    <property type="match status" value="1"/>
</dbReference>
<evidence type="ECO:0000256" key="1">
    <source>
        <dbReference type="ARBA" id="ARBA00004239"/>
    </source>
</evidence>
<dbReference type="InterPro" id="IPR032799">
    <property type="entry name" value="TAXi_C"/>
</dbReference>
<accession>A0A9D5BPB2</accession>
<dbReference type="PANTHER" id="PTHR47965">
    <property type="entry name" value="ASPARTYL PROTEASE-RELATED"/>
    <property type="match status" value="1"/>
</dbReference>
<gene>
    <name evidence="7" type="ORF">KIW84_014942</name>
</gene>
<dbReference type="InterPro" id="IPR032861">
    <property type="entry name" value="TAXi_N"/>
</dbReference>
<feature type="domain" description="Peptidase A1" evidence="6">
    <location>
        <begin position="46"/>
        <end position="409"/>
    </location>
</feature>
<keyword evidence="4 5" id="KW-0732">Signal</keyword>
<evidence type="ECO:0000256" key="5">
    <source>
        <dbReference type="SAM" id="SignalP"/>
    </source>
</evidence>
<feature type="chain" id="PRO_5038549264" description="Peptidase A1 domain-containing protein" evidence="5">
    <location>
        <begin position="23"/>
        <end position="420"/>
    </location>
</feature>
<proteinExistence type="inferred from homology"/>
<evidence type="ECO:0000313" key="7">
    <source>
        <dbReference type="EMBL" id="KAI5447279.1"/>
    </source>
</evidence>
<dbReference type="OrthoDB" id="1882431at2759"/>
<dbReference type="Gramene" id="Psat01G0494200-T1">
    <property type="protein sequence ID" value="KAI5447279.1"/>
    <property type="gene ID" value="KIW84_014942"/>
</dbReference>
<organism evidence="7 8">
    <name type="scientific">Pisum sativum</name>
    <name type="common">Garden pea</name>
    <name type="synonym">Lathyrus oleraceus</name>
    <dbReference type="NCBI Taxonomy" id="3888"/>
    <lineage>
        <taxon>Eukaryota</taxon>
        <taxon>Viridiplantae</taxon>
        <taxon>Streptophyta</taxon>
        <taxon>Embryophyta</taxon>
        <taxon>Tracheophyta</taxon>
        <taxon>Spermatophyta</taxon>
        <taxon>Magnoliopsida</taxon>
        <taxon>eudicotyledons</taxon>
        <taxon>Gunneridae</taxon>
        <taxon>Pentapetalae</taxon>
        <taxon>rosids</taxon>
        <taxon>fabids</taxon>
        <taxon>Fabales</taxon>
        <taxon>Fabaceae</taxon>
        <taxon>Papilionoideae</taxon>
        <taxon>50 kb inversion clade</taxon>
        <taxon>NPAAA clade</taxon>
        <taxon>Hologalegina</taxon>
        <taxon>IRL clade</taxon>
        <taxon>Fabeae</taxon>
        <taxon>Lathyrus</taxon>
    </lineage>
</organism>
<dbReference type="SUPFAM" id="SSF50630">
    <property type="entry name" value="Acid proteases"/>
    <property type="match status" value="1"/>
</dbReference>
<dbReference type="Gene3D" id="2.40.70.10">
    <property type="entry name" value="Acid Proteases"/>
    <property type="match status" value="2"/>
</dbReference>
<evidence type="ECO:0000256" key="2">
    <source>
        <dbReference type="ARBA" id="ARBA00007447"/>
    </source>
</evidence>
<evidence type="ECO:0000256" key="3">
    <source>
        <dbReference type="ARBA" id="ARBA00022525"/>
    </source>
</evidence>
<comment type="subcellular location">
    <subcellularLocation>
        <location evidence="1">Secreted</location>
        <location evidence="1">Extracellular space</location>
    </subcellularLocation>
</comment>
<dbReference type="PROSITE" id="PS51767">
    <property type="entry name" value="PEPTIDASE_A1"/>
    <property type="match status" value="1"/>
</dbReference>
<keyword evidence="3" id="KW-0964">Secreted</keyword>
<evidence type="ECO:0000259" key="6">
    <source>
        <dbReference type="PROSITE" id="PS51767"/>
    </source>
</evidence>
<comment type="similarity">
    <text evidence="2">Belongs to the peptidase A1 family.</text>
</comment>
<protein>
    <recommendedName>
        <fullName evidence="6">Peptidase A1 domain-containing protein</fullName>
    </recommendedName>
</protein>
<sequence>MSSSSLIIIHFFILSLSLFSLSSVSPSSQPHPFILPIRKDPSTNLFYTSLGIGTPRTDFNLVIDLGGENLWYDCDAHYNSSSYTPIQCGSKQCPEIGCTGCNGPFKPGCTNNTCPSPALNSLAKFIFGGGLGQDFIFISQNKVSGLLSSCIDTDSFPSFTGNDSALNGLPKNTKGIVGLSRSNLSLPKQLALKNNLPHKFSLCLPSSNKQGFTNLLVRSDEFSKFVQTTPLFVNPFSTGPVSVKGVSSNEYFIDVKAIKIDGHVLNLKPSLLSIDKKGNGGTKISTITPFTELHTSVYKPFIRDFLKKASDRKVKRVSSVAPFEACFDSTSIRNSLPRIDLVLQKGAQWTIHETNLVVNVKKNVACLGIVDGGTESRMSFTKPSIVLGGHQLVDNLLVFDLSSSKLSFSSSLLVHNASCS</sequence>
<reference evidence="7 8" key="1">
    <citation type="journal article" date="2022" name="Nat. Genet.">
        <title>Improved pea reference genome and pan-genome highlight genomic features and evolutionary characteristics.</title>
        <authorList>
            <person name="Yang T."/>
            <person name="Liu R."/>
            <person name="Luo Y."/>
            <person name="Hu S."/>
            <person name="Wang D."/>
            <person name="Wang C."/>
            <person name="Pandey M.K."/>
            <person name="Ge S."/>
            <person name="Xu Q."/>
            <person name="Li N."/>
            <person name="Li G."/>
            <person name="Huang Y."/>
            <person name="Saxena R.K."/>
            <person name="Ji Y."/>
            <person name="Li M."/>
            <person name="Yan X."/>
            <person name="He Y."/>
            <person name="Liu Y."/>
            <person name="Wang X."/>
            <person name="Xiang C."/>
            <person name="Varshney R.K."/>
            <person name="Ding H."/>
            <person name="Gao S."/>
            <person name="Zong X."/>
        </authorList>
    </citation>
    <scope>NUCLEOTIDE SEQUENCE [LARGE SCALE GENOMIC DNA]</scope>
    <source>
        <strain evidence="7 8">cv. Zhongwan 6</strain>
    </source>
</reference>
<dbReference type="InterPro" id="IPR001461">
    <property type="entry name" value="Aspartic_peptidase_A1"/>
</dbReference>
<dbReference type="Proteomes" id="UP001058974">
    <property type="component" value="Chromosome 1"/>
</dbReference>
<dbReference type="GO" id="GO:0005576">
    <property type="term" value="C:extracellular region"/>
    <property type="evidence" value="ECO:0007669"/>
    <property type="project" value="UniProtKB-SubCell"/>
</dbReference>
<dbReference type="PANTHER" id="PTHR47965:SF44">
    <property type="entry name" value="7S GLOBULIN 2 SMALL SUBUNIT, PUTATIVE-RELATED"/>
    <property type="match status" value="1"/>
</dbReference>
<comment type="caution">
    <text evidence="7">The sequence shown here is derived from an EMBL/GenBank/DDBJ whole genome shotgun (WGS) entry which is preliminary data.</text>
</comment>
<dbReference type="InterPro" id="IPR021109">
    <property type="entry name" value="Peptidase_aspartic_dom_sf"/>
</dbReference>